<proteinExistence type="predicted"/>
<evidence type="ECO:0008006" key="3">
    <source>
        <dbReference type="Google" id="ProtNLM"/>
    </source>
</evidence>
<organism evidence="1 2">
    <name type="scientific">Marinibaculum pumilum</name>
    <dbReference type="NCBI Taxonomy" id="1766165"/>
    <lineage>
        <taxon>Bacteria</taxon>
        <taxon>Pseudomonadati</taxon>
        <taxon>Pseudomonadota</taxon>
        <taxon>Alphaproteobacteria</taxon>
        <taxon>Rhodospirillales</taxon>
        <taxon>Rhodospirillaceae</taxon>
        <taxon>Marinibaculum</taxon>
    </lineage>
</organism>
<reference evidence="2" key="1">
    <citation type="journal article" date="2019" name="Int. J. Syst. Evol. Microbiol.">
        <title>The Global Catalogue of Microorganisms (GCM) 10K type strain sequencing project: providing services to taxonomists for standard genome sequencing and annotation.</title>
        <authorList>
            <consortium name="The Broad Institute Genomics Platform"/>
            <consortium name="The Broad Institute Genome Sequencing Center for Infectious Disease"/>
            <person name="Wu L."/>
            <person name="Ma J."/>
        </authorList>
    </citation>
    <scope>NUCLEOTIDE SEQUENCE [LARGE SCALE GENOMIC DNA]</scope>
    <source>
        <strain evidence="2">KCTC 42964</strain>
    </source>
</reference>
<dbReference type="Proteomes" id="UP001595528">
    <property type="component" value="Unassembled WGS sequence"/>
</dbReference>
<accession>A0ABV7L3Y3</accession>
<dbReference type="EMBL" id="JBHRTR010000031">
    <property type="protein sequence ID" value="MFC3229375.1"/>
    <property type="molecule type" value="Genomic_DNA"/>
</dbReference>
<evidence type="ECO:0000313" key="2">
    <source>
        <dbReference type="Proteomes" id="UP001595528"/>
    </source>
</evidence>
<protein>
    <recommendedName>
        <fullName evidence="3">RCK C-terminal domain-containing protein</fullName>
    </recommendedName>
</protein>
<gene>
    <name evidence="1" type="ORF">ACFOGJ_19165</name>
</gene>
<dbReference type="RefSeq" id="WP_379903504.1">
    <property type="nucleotide sequence ID" value="NZ_JBHRTR010000031.1"/>
</dbReference>
<dbReference type="Gene3D" id="3.10.450.160">
    <property type="entry name" value="inner membrane protein cigr"/>
    <property type="match status" value="1"/>
</dbReference>
<name>A0ABV7L3Y3_9PROT</name>
<sequence length="49" mass="5454">MGQVLPADLPYSVIRDYRQPPPGAVYVRADSEVLLIGEATRRILEIISD</sequence>
<keyword evidence="2" id="KW-1185">Reference proteome</keyword>
<comment type="caution">
    <text evidence="1">The sequence shown here is derived from an EMBL/GenBank/DDBJ whole genome shotgun (WGS) entry which is preliminary data.</text>
</comment>
<evidence type="ECO:0000313" key="1">
    <source>
        <dbReference type="EMBL" id="MFC3229375.1"/>
    </source>
</evidence>